<dbReference type="GO" id="GO:0005829">
    <property type="term" value="C:cytosol"/>
    <property type="evidence" value="ECO:0007669"/>
    <property type="project" value="TreeGrafter"/>
</dbReference>
<dbReference type="PROSITE" id="PS51198">
    <property type="entry name" value="UVRD_HELICASE_ATP_BIND"/>
    <property type="match status" value="1"/>
</dbReference>
<keyword evidence="6 10" id="KW-0238">DNA-binding</keyword>
<dbReference type="AlphaFoldDB" id="A0A173SF89"/>
<dbReference type="Pfam" id="PF21196">
    <property type="entry name" value="PcrA_UvrD_tudor"/>
    <property type="match status" value="1"/>
</dbReference>
<evidence type="ECO:0000256" key="2">
    <source>
        <dbReference type="ARBA" id="ARBA00022741"/>
    </source>
</evidence>
<proteinExistence type="inferred from homology"/>
<evidence type="ECO:0000256" key="5">
    <source>
        <dbReference type="ARBA" id="ARBA00022840"/>
    </source>
</evidence>
<dbReference type="GeneID" id="60058611"/>
<keyword evidence="4 10" id="KW-0347">Helicase</keyword>
<evidence type="ECO:0000313" key="11">
    <source>
        <dbReference type="EMBL" id="MTK21520.1"/>
    </source>
</evidence>
<evidence type="ECO:0000256" key="4">
    <source>
        <dbReference type="ARBA" id="ARBA00022806"/>
    </source>
</evidence>
<reference evidence="11 12" key="1">
    <citation type="journal article" date="2019" name="Nat. Med.">
        <title>A library of human gut bacterial isolates paired with longitudinal multiomics data enables mechanistic microbiome research.</title>
        <authorList>
            <person name="Poyet M."/>
            <person name="Groussin M."/>
            <person name="Gibbons S.M."/>
            <person name="Avila-Pacheco J."/>
            <person name="Jiang X."/>
            <person name="Kearney S.M."/>
            <person name="Perrotta A.R."/>
            <person name="Berdy B."/>
            <person name="Zhao S."/>
            <person name="Lieberman T.D."/>
            <person name="Swanson P.K."/>
            <person name="Smith M."/>
            <person name="Roesemann S."/>
            <person name="Alexander J.E."/>
            <person name="Rich S.A."/>
            <person name="Livny J."/>
            <person name="Vlamakis H."/>
            <person name="Clish C."/>
            <person name="Bullock K."/>
            <person name="Deik A."/>
            <person name="Scott J."/>
            <person name="Pierce K.A."/>
            <person name="Xavier R.J."/>
            <person name="Alm E.J."/>
        </authorList>
    </citation>
    <scope>NUCLEOTIDE SEQUENCE [LARGE SCALE GENOMIC DNA]</scope>
    <source>
        <strain evidence="11 12">BIOML-A198</strain>
    </source>
</reference>
<evidence type="ECO:0000256" key="3">
    <source>
        <dbReference type="ARBA" id="ARBA00022801"/>
    </source>
</evidence>
<name>A0A173SF89_9FIRM</name>
<evidence type="ECO:0000256" key="10">
    <source>
        <dbReference type="RuleBase" id="RU364053"/>
    </source>
</evidence>
<dbReference type="InterPro" id="IPR027417">
    <property type="entry name" value="P-loop_NTPase"/>
</dbReference>
<dbReference type="PROSITE" id="PS51217">
    <property type="entry name" value="UVRD_HELICASE_CTER"/>
    <property type="match status" value="1"/>
</dbReference>
<dbReference type="Gene3D" id="3.40.50.300">
    <property type="entry name" value="P-loop containing nucleotide triphosphate hydrolases"/>
    <property type="match status" value="2"/>
</dbReference>
<evidence type="ECO:0000256" key="9">
    <source>
        <dbReference type="ARBA" id="ARBA00048988"/>
    </source>
</evidence>
<dbReference type="GO" id="GO:0043138">
    <property type="term" value="F:3'-5' DNA helicase activity"/>
    <property type="evidence" value="ECO:0007669"/>
    <property type="project" value="UniProtKB-EC"/>
</dbReference>
<dbReference type="SUPFAM" id="SSF52540">
    <property type="entry name" value="P-loop containing nucleoside triphosphate hydrolases"/>
    <property type="match status" value="1"/>
</dbReference>
<evidence type="ECO:0000256" key="1">
    <source>
        <dbReference type="ARBA" id="ARBA00009922"/>
    </source>
</evidence>
<keyword evidence="7" id="KW-0413">Isomerase</keyword>
<comment type="caution">
    <text evidence="11">The sequence shown here is derived from an EMBL/GenBank/DDBJ whole genome shotgun (WGS) entry which is preliminary data.</text>
</comment>
<dbReference type="Gene3D" id="1.10.486.10">
    <property type="entry name" value="PCRA, domain 4"/>
    <property type="match status" value="1"/>
</dbReference>
<dbReference type="InterPro" id="IPR014017">
    <property type="entry name" value="DNA_helicase_UvrD-like_C"/>
</dbReference>
<evidence type="ECO:0000256" key="8">
    <source>
        <dbReference type="ARBA" id="ARBA00034617"/>
    </source>
</evidence>
<sequence length="741" mass="85081">MNHLLQNMNPQQKQAIETTEGPLLVMAGAGSGKTRVLTHRIAYLMSEKLVAPYNILAITFTNKAAREMKERVEKLIGDRGKDVWISTFHSMCVRILRRDIDLIGYDLNFGILDDTDQLSVIKTVMEELNLDPKRQSPKYFLNQISNAKNELKTPRDLRKEFENEDVIRVYEKYQQVLFKNNRVDFDDLLMLTVHLFEREPEVLAFYQNKFQYIHIDEYQDTNNAQYTIVKMLAKKFRNICVVGDSDQSIYSWRGANIENILSFEHDYPDATVVLLEQNYRSKQMILNAANDVIKNNSGRRDKKLWSDRGVGDVIEYYRATDGDVEATYVADKISYMHRDAHEYHEFAVLYRTNSQSRAIEQALLRQNIPYRLVGGQSFFKRKEIKDLMAYLRLILNPDDDLSFARVVNEPKRGIGATSVDKLKVFAAESELSCMASIQDATGVIPKATLNKMMDFKTMIYMMRMEMDTYSMVELIDMVLERTGYLQMLKDEKTIEADSRIDNLEEFKSMAGHFEEQELDLILAEEESEERAEDLPTSVKLTILLNDLMLQTDVETEEESNESKVTLMTIHAAKGLEFPVVFLCGFEDGVFPLRSAIEEGADELEEERRLAYVAITRAEDILIITNAQSRYQYGNRTANPESMFIREISEEYLNKTGVQSRPRPSFSLSEVLEPKKEEPKRNIKTISLNNNASWNSGDKVEHESFGEGVVVGVKGEVVSIAFSAPHGIKKLMGSHPALKKRS</sequence>
<dbReference type="InterPro" id="IPR005751">
    <property type="entry name" value="ATP-dep_DNA_helicase_PcrA"/>
</dbReference>
<dbReference type="InterPro" id="IPR000212">
    <property type="entry name" value="DNA_helicase_UvrD/REP"/>
</dbReference>
<dbReference type="GO" id="GO:0003677">
    <property type="term" value="F:DNA binding"/>
    <property type="evidence" value="ECO:0007669"/>
    <property type="project" value="UniProtKB-KW"/>
</dbReference>
<gene>
    <name evidence="11" type="primary">pcrA</name>
    <name evidence="11" type="ORF">GMA92_08810</name>
</gene>
<dbReference type="InterPro" id="IPR014016">
    <property type="entry name" value="UvrD-like_ATP-bd"/>
</dbReference>
<dbReference type="GO" id="GO:0000725">
    <property type="term" value="P:recombinational repair"/>
    <property type="evidence" value="ECO:0007669"/>
    <property type="project" value="TreeGrafter"/>
</dbReference>
<dbReference type="InterPro" id="IPR013986">
    <property type="entry name" value="DExx_box_DNA_helicase_dom_sf"/>
</dbReference>
<dbReference type="Proteomes" id="UP000487649">
    <property type="component" value="Unassembled WGS sequence"/>
</dbReference>
<dbReference type="Gene3D" id="1.10.10.160">
    <property type="match status" value="1"/>
</dbReference>
<dbReference type="GO" id="GO:0006260">
    <property type="term" value="P:DNA replication"/>
    <property type="evidence" value="ECO:0007669"/>
    <property type="project" value="InterPro"/>
</dbReference>
<keyword evidence="5 10" id="KW-0067">ATP-binding</keyword>
<dbReference type="EC" id="5.6.2.4" evidence="10"/>
<evidence type="ECO:0000313" key="12">
    <source>
        <dbReference type="Proteomes" id="UP000487649"/>
    </source>
</evidence>
<keyword evidence="2 10" id="KW-0547">Nucleotide-binding</keyword>
<comment type="catalytic activity">
    <reaction evidence="8">
        <text>Couples ATP hydrolysis with the unwinding of duplex DNA by translocating in the 3'-5' direction.</text>
        <dbReference type="EC" id="5.6.2.4"/>
    </reaction>
</comment>
<comment type="catalytic activity">
    <reaction evidence="9 10">
        <text>ATP + H2O = ADP + phosphate + H(+)</text>
        <dbReference type="Rhea" id="RHEA:13065"/>
        <dbReference type="ChEBI" id="CHEBI:15377"/>
        <dbReference type="ChEBI" id="CHEBI:15378"/>
        <dbReference type="ChEBI" id="CHEBI:30616"/>
        <dbReference type="ChEBI" id="CHEBI:43474"/>
        <dbReference type="ChEBI" id="CHEBI:456216"/>
        <dbReference type="EC" id="5.6.2.4"/>
    </reaction>
</comment>
<dbReference type="OrthoDB" id="9810135at2"/>
<evidence type="ECO:0000256" key="6">
    <source>
        <dbReference type="ARBA" id="ARBA00023125"/>
    </source>
</evidence>
<comment type="similarity">
    <text evidence="1 10">Belongs to the helicase family. UvrD subfamily.</text>
</comment>
<organism evidence="11 12">
    <name type="scientific">Turicibacter sanguinis</name>
    <dbReference type="NCBI Taxonomy" id="154288"/>
    <lineage>
        <taxon>Bacteria</taxon>
        <taxon>Bacillati</taxon>
        <taxon>Bacillota</taxon>
        <taxon>Erysipelotrichia</taxon>
        <taxon>Erysipelotrichales</taxon>
        <taxon>Turicibacteraceae</taxon>
        <taxon>Turicibacter</taxon>
    </lineage>
</organism>
<accession>A0A173SF89</accession>
<dbReference type="FunFam" id="1.10.10.160:FF:000001">
    <property type="entry name" value="ATP-dependent DNA helicase"/>
    <property type="match status" value="1"/>
</dbReference>
<dbReference type="Pfam" id="PF00580">
    <property type="entry name" value="UvrD-helicase"/>
    <property type="match status" value="1"/>
</dbReference>
<dbReference type="PANTHER" id="PTHR11070">
    <property type="entry name" value="UVRD / RECB / PCRA DNA HELICASE FAMILY MEMBER"/>
    <property type="match status" value="1"/>
</dbReference>
<dbReference type="GO" id="GO:0033202">
    <property type="term" value="C:DNA helicase complex"/>
    <property type="evidence" value="ECO:0007669"/>
    <property type="project" value="TreeGrafter"/>
</dbReference>
<dbReference type="GO" id="GO:0005524">
    <property type="term" value="F:ATP binding"/>
    <property type="evidence" value="ECO:0007669"/>
    <property type="project" value="UniProtKB-UniRule"/>
</dbReference>
<dbReference type="NCBIfam" id="TIGR01073">
    <property type="entry name" value="pcrA"/>
    <property type="match status" value="1"/>
</dbReference>
<dbReference type="FunFam" id="1.10.486.10:FF:000003">
    <property type="entry name" value="ATP-dependent DNA helicase"/>
    <property type="match status" value="1"/>
</dbReference>
<protein>
    <recommendedName>
        <fullName evidence="10">ATP-dependent DNA helicase</fullName>
        <ecNumber evidence="10">5.6.2.4</ecNumber>
    </recommendedName>
</protein>
<dbReference type="Pfam" id="PF13361">
    <property type="entry name" value="UvrD_C"/>
    <property type="match status" value="1"/>
</dbReference>
<evidence type="ECO:0000256" key="7">
    <source>
        <dbReference type="ARBA" id="ARBA00023235"/>
    </source>
</evidence>
<dbReference type="GO" id="GO:0009314">
    <property type="term" value="P:response to radiation"/>
    <property type="evidence" value="ECO:0007669"/>
    <property type="project" value="UniProtKB-ARBA"/>
</dbReference>
<dbReference type="CDD" id="cd17932">
    <property type="entry name" value="DEXQc_UvrD"/>
    <property type="match status" value="1"/>
</dbReference>
<dbReference type="EMBL" id="WMQE01000018">
    <property type="protein sequence ID" value="MTK21520.1"/>
    <property type="molecule type" value="Genomic_DNA"/>
</dbReference>
<dbReference type="PANTHER" id="PTHR11070:SF2">
    <property type="entry name" value="ATP-DEPENDENT DNA HELICASE SRS2"/>
    <property type="match status" value="1"/>
</dbReference>
<keyword evidence="3 10" id="KW-0378">Hydrolase</keyword>
<dbReference type="RefSeq" id="WP_006785179.1">
    <property type="nucleotide sequence ID" value="NZ_CP053187.1"/>
</dbReference>
<dbReference type="GO" id="GO:0016787">
    <property type="term" value="F:hydrolase activity"/>
    <property type="evidence" value="ECO:0007669"/>
    <property type="project" value="UniProtKB-UniRule"/>
</dbReference>